<gene>
    <name evidence="9" type="ORF">A2782_01695</name>
</gene>
<evidence type="ECO:0000313" key="9">
    <source>
        <dbReference type="EMBL" id="OGY07836.1"/>
    </source>
</evidence>
<accession>A0A1G1UXJ9</accession>
<keyword evidence="5 8" id="KW-0812">Transmembrane</keyword>
<comment type="subcellular location">
    <subcellularLocation>
        <location evidence="1">Cell inner membrane</location>
        <topology evidence="1">Single-pass membrane protein</topology>
    </subcellularLocation>
</comment>
<dbReference type="NCBIfam" id="TIGR02532">
    <property type="entry name" value="IV_pilin_GFxxxE"/>
    <property type="match status" value="1"/>
</dbReference>
<dbReference type="EMBL" id="MHBW01000035">
    <property type="protein sequence ID" value="OGY07836.1"/>
    <property type="molecule type" value="Genomic_DNA"/>
</dbReference>
<name>A0A1G1UXJ9_9BACT</name>
<keyword evidence="3" id="KW-0488">Methylation</keyword>
<organism evidence="9 10">
    <name type="scientific">Candidatus Blackburnbacteria bacterium RIFCSPHIGHO2_01_FULL_43_15b</name>
    <dbReference type="NCBI Taxonomy" id="1797513"/>
    <lineage>
        <taxon>Bacteria</taxon>
        <taxon>Candidatus Blackburniibacteriota</taxon>
    </lineage>
</organism>
<dbReference type="GO" id="GO:0015628">
    <property type="term" value="P:protein secretion by the type II secretion system"/>
    <property type="evidence" value="ECO:0007669"/>
    <property type="project" value="TreeGrafter"/>
</dbReference>
<protein>
    <recommendedName>
        <fullName evidence="11">Type II secretion system protein GspH</fullName>
    </recommendedName>
</protein>
<evidence type="ECO:0000256" key="2">
    <source>
        <dbReference type="ARBA" id="ARBA00022475"/>
    </source>
</evidence>
<keyword evidence="4" id="KW-0997">Cell inner membrane</keyword>
<dbReference type="PANTHER" id="PTHR39583">
    <property type="entry name" value="TYPE II SECRETION SYSTEM PROTEIN J-RELATED"/>
    <property type="match status" value="1"/>
</dbReference>
<sequence>MNFKFLNKGFTLIELLVVITIFAIVLLVVSQVLFSTFKGASKSEAQDKAKRQGEQAMAVIERAIRNARTIYTCSGGSTITYQEPSLSTGSFSCINIGSGSGYIASARGPLTASDVDVASCSITCEMVNGVNKVVIINVSFASKGTAQILRVEERGVISLQSRINLRN</sequence>
<evidence type="ECO:0000313" key="10">
    <source>
        <dbReference type="Proteomes" id="UP000177967"/>
    </source>
</evidence>
<evidence type="ECO:0000256" key="5">
    <source>
        <dbReference type="ARBA" id="ARBA00022692"/>
    </source>
</evidence>
<evidence type="ECO:0000256" key="8">
    <source>
        <dbReference type="SAM" id="Phobius"/>
    </source>
</evidence>
<reference evidence="9 10" key="1">
    <citation type="journal article" date="2016" name="Nat. Commun.">
        <title>Thousands of microbial genomes shed light on interconnected biogeochemical processes in an aquifer system.</title>
        <authorList>
            <person name="Anantharaman K."/>
            <person name="Brown C.T."/>
            <person name="Hug L.A."/>
            <person name="Sharon I."/>
            <person name="Castelle C.J."/>
            <person name="Probst A.J."/>
            <person name="Thomas B.C."/>
            <person name="Singh A."/>
            <person name="Wilkins M.J."/>
            <person name="Karaoz U."/>
            <person name="Brodie E.L."/>
            <person name="Williams K.H."/>
            <person name="Hubbard S.S."/>
            <person name="Banfield J.F."/>
        </authorList>
    </citation>
    <scope>NUCLEOTIDE SEQUENCE [LARGE SCALE GENOMIC DNA]</scope>
</reference>
<dbReference type="AlphaFoldDB" id="A0A1G1UXJ9"/>
<feature type="transmembrane region" description="Helical" evidence="8">
    <location>
        <begin position="12"/>
        <end position="34"/>
    </location>
</feature>
<dbReference type="InterPro" id="IPR012902">
    <property type="entry name" value="N_methyl_site"/>
</dbReference>
<keyword evidence="7 8" id="KW-0472">Membrane</keyword>
<dbReference type="SUPFAM" id="SSF54523">
    <property type="entry name" value="Pili subunits"/>
    <property type="match status" value="1"/>
</dbReference>
<evidence type="ECO:0008006" key="11">
    <source>
        <dbReference type="Google" id="ProtNLM"/>
    </source>
</evidence>
<evidence type="ECO:0000256" key="6">
    <source>
        <dbReference type="ARBA" id="ARBA00022989"/>
    </source>
</evidence>
<dbReference type="Pfam" id="PF07963">
    <property type="entry name" value="N_methyl"/>
    <property type="match status" value="1"/>
</dbReference>
<proteinExistence type="predicted"/>
<comment type="caution">
    <text evidence="9">The sequence shown here is derived from an EMBL/GenBank/DDBJ whole genome shotgun (WGS) entry which is preliminary data.</text>
</comment>
<evidence type="ECO:0000256" key="3">
    <source>
        <dbReference type="ARBA" id="ARBA00022481"/>
    </source>
</evidence>
<dbReference type="Proteomes" id="UP000177967">
    <property type="component" value="Unassembled WGS sequence"/>
</dbReference>
<dbReference type="PROSITE" id="PS00409">
    <property type="entry name" value="PROKAR_NTER_METHYL"/>
    <property type="match status" value="1"/>
</dbReference>
<keyword evidence="2" id="KW-1003">Cell membrane</keyword>
<keyword evidence="6 8" id="KW-1133">Transmembrane helix</keyword>
<dbReference type="GO" id="GO:0005886">
    <property type="term" value="C:plasma membrane"/>
    <property type="evidence" value="ECO:0007669"/>
    <property type="project" value="UniProtKB-SubCell"/>
</dbReference>
<evidence type="ECO:0000256" key="7">
    <source>
        <dbReference type="ARBA" id="ARBA00023136"/>
    </source>
</evidence>
<evidence type="ECO:0000256" key="4">
    <source>
        <dbReference type="ARBA" id="ARBA00022519"/>
    </source>
</evidence>
<dbReference type="PANTHER" id="PTHR39583:SF2">
    <property type="entry name" value="TYPE II SECRETION SYSTEM PROTEIN J"/>
    <property type="match status" value="1"/>
</dbReference>
<evidence type="ECO:0000256" key="1">
    <source>
        <dbReference type="ARBA" id="ARBA00004377"/>
    </source>
</evidence>
<dbReference type="STRING" id="1797513.A2782_01695"/>
<dbReference type="Gene3D" id="3.30.700.10">
    <property type="entry name" value="Glycoprotein, Type 4 Pilin"/>
    <property type="match status" value="1"/>
</dbReference>
<dbReference type="InterPro" id="IPR051621">
    <property type="entry name" value="T2SS_protein_J"/>
</dbReference>
<dbReference type="InterPro" id="IPR045584">
    <property type="entry name" value="Pilin-like"/>
</dbReference>